<keyword evidence="3" id="KW-0999">Mitochondrion inner membrane</keyword>
<comment type="similarity">
    <text evidence="2">Belongs to the cytochrome c oxidase VIIa family.</text>
</comment>
<evidence type="ECO:0000256" key="3">
    <source>
        <dbReference type="ARBA" id="ARBA00022792"/>
    </source>
</evidence>
<accession>A0AAD5KXV6</accession>
<sequence>MNTIQRIATISRMASARQMSSAKLTPELAKIKAKQEFFQLADGNLVHEKTSTDRVLFYVSSALVTISMGMTLKFYYDFSFPKKG</sequence>
<dbReference type="GO" id="GO:0005743">
    <property type="term" value="C:mitochondrial inner membrane"/>
    <property type="evidence" value="ECO:0007669"/>
    <property type="project" value="UniProtKB-SubCell"/>
</dbReference>
<evidence type="ECO:0000256" key="1">
    <source>
        <dbReference type="ARBA" id="ARBA00004273"/>
    </source>
</evidence>
<dbReference type="GO" id="GO:0045277">
    <property type="term" value="C:respiratory chain complex IV"/>
    <property type="evidence" value="ECO:0007669"/>
    <property type="project" value="InterPro"/>
</dbReference>
<proteinExistence type="inferred from homology"/>
<keyword evidence="5 6" id="KW-0472">Membrane</keyword>
<dbReference type="Pfam" id="PF02238">
    <property type="entry name" value="COX7a"/>
    <property type="match status" value="1"/>
</dbReference>
<feature type="transmembrane region" description="Helical" evidence="6">
    <location>
        <begin position="55"/>
        <end position="76"/>
    </location>
</feature>
<dbReference type="GO" id="GO:0006123">
    <property type="term" value="P:mitochondrial electron transport, cytochrome c to oxygen"/>
    <property type="evidence" value="ECO:0007669"/>
    <property type="project" value="InterPro"/>
</dbReference>
<evidence type="ECO:0000313" key="7">
    <source>
        <dbReference type="EMBL" id="KAI9552475.1"/>
    </source>
</evidence>
<name>A0AAD5KXV6_9CRUS</name>
<dbReference type="InterPro" id="IPR036539">
    <property type="entry name" value="Cyt_c_oxidase_su7a_sf"/>
</dbReference>
<evidence type="ECO:0000256" key="2">
    <source>
        <dbReference type="ARBA" id="ARBA00009331"/>
    </source>
</evidence>
<dbReference type="AlphaFoldDB" id="A0AAD5KXV6"/>
<reference evidence="7 8" key="1">
    <citation type="submission" date="2022-05" db="EMBL/GenBank/DDBJ databases">
        <title>A multi-omics perspective on studying reproductive biology in Daphnia sinensis.</title>
        <authorList>
            <person name="Jia J."/>
        </authorList>
    </citation>
    <scope>NUCLEOTIDE SEQUENCE [LARGE SCALE GENOMIC DNA]</scope>
    <source>
        <strain evidence="7 8">WSL</strain>
    </source>
</reference>
<keyword evidence="6" id="KW-0812">Transmembrane</keyword>
<gene>
    <name evidence="7" type="ORF">GHT06_022841</name>
</gene>
<keyword evidence="4" id="KW-0496">Mitochondrion</keyword>
<dbReference type="InterPro" id="IPR039297">
    <property type="entry name" value="COX7a"/>
</dbReference>
<evidence type="ECO:0000256" key="5">
    <source>
        <dbReference type="ARBA" id="ARBA00023136"/>
    </source>
</evidence>
<evidence type="ECO:0000256" key="4">
    <source>
        <dbReference type="ARBA" id="ARBA00023128"/>
    </source>
</evidence>
<protein>
    <submittedName>
        <fullName evidence="7">Uncharacterized protein</fullName>
    </submittedName>
</protein>
<dbReference type="EMBL" id="WJBH02000010">
    <property type="protein sequence ID" value="KAI9552475.1"/>
    <property type="molecule type" value="Genomic_DNA"/>
</dbReference>
<evidence type="ECO:0000256" key="6">
    <source>
        <dbReference type="SAM" id="Phobius"/>
    </source>
</evidence>
<evidence type="ECO:0000313" key="8">
    <source>
        <dbReference type="Proteomes" id="UP000820818"/>
    </source>
</evidence>
<dbReference type="Proteomes" id="UP000820818">
    <property type="component" value="Linkage Group LG10"/>
</dbReference>
<dbReference type="Gene3D" id="4.10.91.10">
    <property type="entry name" value="Cytochrome c oxidase, subunit VIIa"/>
    <property type="match status" value="1"/>
</dbReference>
<comment type="subcellular location">
    <subcellularLocation>
        <location evidence="1">Mitochondrion inner membrane</location>
    </subcellularLocation>
</comment>
<keyword evidence="6" id="KW-1133">Transmembrane helix</keyword>
<organism evidence="7 8">
    <name type="scientific">Daphnia sinensis</name>
    <dbReference type="NCBI Taxonomy" id="1820382"/>
    <lineage>
        <taxon>Eukaryota</taxon>
        <taxon>Metazoa</taxon>
        <taxon>Ecdysozoa</taxon>
        <taxon>Arthropoda</taxon>
        <taxon>Crustacea</taxon>
        <taxon>Branchiopoda</taxon>
        <taxon>Diplostraca</taxon>
        <taxon>Cladocera</taxon>
        <taxon>Anomopoda</taxon>
        <taxon>Daphniidae</taxon>
        <taxon>Daphnia</taxon>
        <taxon>Daphnia similis group</taxon>
    </lineage>
</organism>
<comment type="caution">
    <text evidence="7">The sequence shown here is derived from an EMBL/GenBank/DDBJ whole genome shotgun (WGS) entry which is preliminary data.</text>
</comment>
<keyword evidence="8" id="KW-1185">Reference proteome</keyword>